<organism evidence="1">
    <name type="scientific">viral metagenome</name>
    <dbReference type="NCBI Taxonomy" id="1070528"/>
    <lineage>
        <taxon>unclassified sequences</taxon>
        <taxon>metagenomes</taxon>
        <taxon>organismal metagenomes</taxon>
    </lineage>
</organism>
<dbReference type="AlphaFoldDB" id="A0A6C0KX05"/>
<accession>A0A6C0KX05</accession>
<dbReference type="EMBL" id="MN740975">
    <property type="protein sequence ID" value="QHU20868.1"/>
    <property type="molecule type" value="Genomic_DNA"/>
</dbReference>
<sequence>MPKETTERLKECMEIRKQLDDFGIMILPEVQDLITIMNDFVRDGVSSSGNIFSETIERNIIYVFSNQNHITSHIILKKIKTKA</sequence>
<protein>
    <submittedName>
        <fullName evidence="1">Uncharacterized protein</fullName>
    </submittedName>
</protein>
<evidence type="ECO:0000313" key="1">
    <source>
        <dbReference type="EMBL" id="QHU20868.1"/>
    </source>
</evidence>
<name>A0A6C0KX05_9ZZZZ</name>
<reference evidence="1" key="1">
    <citation type="journal article" date="2020" name="Nature">
        <title>Giant virus diversity and host interactions through global metagenomics.</title>
        <authorList>
            <person name="Schulz F."/>
            <person name="Roux S."/>
            <person name="Paez-Espino D."/>
            <person name="Jungbluth S."/>
            <person name="Walsh D.A."/>
            <person name="Denef V.J."/>
            <person name="McMahon K.D."/>
            <person name="Konstantinidis K.T."/>
            <person name="Eloe-Fadrosh E.A."/>
            <person name="Kyrpides N.C."/>
            <person name="Woyke T."/>
        </authorList>
    </citation>
    <scope>NUCLEOTIDE SEQUENCE</scope>
    <source>
        <strain evidence="1">GVMAG-S-3300013094-100</strain>
    </source>
</reference>
<proteinExistence type="predicted"/>